<dbReference type="SUPFAM" id="SSF52172">
    <property type="entry name" value="CheY-like"/>
    <property type="match status" value="1"/>
</dbReference>
<gene>
    <name evidence="3" type="ORF">BH720_02615</name>
</gene>
<sequence length="148" mass="16601">MSTKTILLVEDNSDDQELALLAFERSKVAPEVVIVPDGEQALDYLFGTGAFADRDLTKMPALVLLDLKLPKMDGLEVLRRLRANPRTQLIPVVILTTSREQQDLINSYSVGCNGYICKPVDFKRFQKAMQKLASYWLEFNEAPPVIGT</sequence>
<dbReference type="EMBL" id="MJGC01000025">
    <property type="protein sequence ID" value="OEJ76887.1"/>
    <property type="molecule type" value="Genomic_DNA"/>
</dbReference>
<protein>
    <submittedName>
        <fullName evidence="3">Two-component system response regulator</fullName>
    </submittedName>
</protein>
<proteinExistence type="predicted"/>
<dbReference type="PANTHER" id="PTHR44520">
    <property type="entry name" value="RESPONSE REGULATOR RCP1-RELATED"/>
    <property type="match status" value="1"/>
</dbReference>
<dbReference type="RefSeq" id="WP_069965596.1">
    <property type="nucleotide sequence ID" value="NZ_CM124774.1"/>
</dbReference>
<dbReference type="PROSITE" id="PS50110">
    <property type="entry name" value="RESPONSE_REGULATORY"/>
    <property type="match status" value="1"/>
</dbReference>
<dbReference type="Gene3D" id="3.40.50.2300">
    <property type="match status" value="1"/>
</dbReference>
<dbReference type="GO" id="GO:0000160">
    <property type="term" value="P:phosphorelay signal transduction system"/>
    <property type="evidence" value="ECO:0007669"/>
    <property type="project" value="InterPro"/>
</dbReference>
<dbReference type="Pfam" id="PF00072">
    <property type="entry name" value="Response_reg"/>
    <property type="match status" value="1"/>
</dbReference>
<evidence type="ECO:0000256" key="1">
    <source>
        <dbReference type="PROSITE-ProRule" id="PRU00169"/>
    </source>
</evidence>
<feature type="domain" description="Response regulatory" evidence="2">
    <location>
        <begin position="5"/>
        <end position="133"/>
    </location>
</feature>
<dbReference type="PANTHER" id="PTHR44520:SF1">
    <property type="entry name" value="TWO-COMPONENT SYSTEM REGULATORY PROTEIN"/>
    <property type="match status" value="1"/>
</dbReference>
<dbReference type="OrthoDB" id="5510574at2"/>
<name>A0A1E5QQL8_9CYAN</name>
<dbReference type="InterPro" id="IPR011006">
    <property type="entry name" value="CheY-like_superfamily"/>
</dbReference>
<evidence type="ECO:0000259" key="2">
    <source>
        <dbReference type="PROSITE" id="PS50110"/>
    </source>
</evidence>
<accession>A0A1E5QQL8</accession>
<organism evidence="3">
    <name type="scientific">Desertifilum tharense IPPAS B-1220</name>
    <dbReference type="NCBI Taxonomy" id="1781255"/>
    <lineage>
        <taxon>Bacteria</taxon>
        <taxon>Bacillati</taxon>
        <taxon>Cyanobacteriota</taxon>
        <taxon>Cyanophyceae</taxon>
        <taxon>Desertifilales</taxon>
        <taxon>Desertifilaceae</taxon>
        <taxon>Desertifilum</taxon>
    </lineage>
</organism>
<comment type="caution">
    <text evidence="3">The sequence shown here is derived from an EMBL/GenBank/DDBJ whole genome shotgun (WGS) entry which is preliminary data.</text>
</comment>
<reference evidence="3" key="1">
    <citation type="submission" date="2016-09" db="EMBL/GenBank/DDBJ databases">
        <title>Draft genome of thermotolerant cyanobacterium Desertifilum sp. strain IPPAS B-1220.</title>
        <authorList>
            <person name="Sinetova M.A."/>
            <person name="Bolakhan K."/>
            <person name="Zayadan B.K."/>
            <person name="Mironov K.S."/>
            <person name="Ustinova V."/>
            <person name="Kupriyanova E.V."/>
            <person name="Sidorov R.A."/>
            <person name="Skrypnik A.N."/>
            <person name="Gogoleva N.E."/>
            <person name="Gogolev Y.V."/>
            <person name="Los D.A."/>
        </authorList>
    </citation>
    <scope>NUCLEOTIDE SEQUENCE [LARGE SCALE GENOMIC DNA]</scope>
    <source>
        <strain evidence="3">IPPAS B-1220</strain>
    </source>
</reference>
<dbReference type="STRING" id="1781255.BH720_02615"/>
<dbReference type="AlphaFoldDB" id="A0A1E5QQL8"/>
<dbReference type="CDD" id="cd17557">
    <property type="entry name" value="REC_Rcp-like"/>
    <property type="match status" value="1"/>
</dbReference>
<dbReference type="SMART" id="SM00448">
    <property type="entry name" value="REC"/>
    <property type="match status" value="1"/>
</dbReference>
<dbReference type="InterPro" id="IPR052893">
    <property type="entry name" value="TCS_response_regulator"/>
</dbReference>
<feature type="modified residue" description="4-aspartylphosphate" evidence="1">
    <location>
        <position position="66"/>
    </location>
</feature>
<dbReference type="InterPro" id="IPR001789">
    <property type="entry name" value="Sig_transdc_resp-reg_receiver"/>
</dbReference>
<evidence type="ECO:0000313" key="3">
    <source>
        <dbReference type="EMBL" id="OEJ76887.1"/>
    </source>
</evidence>
<keyword evidence="1" id="KW-0597">Phosphoprotein</keyword>